<accession>A0A1H2RLU9</accession>
<proteinExistence type="predicted"/>
<reference evidence="2" key="1">
    <citation type="submission" date="2016-10" db="EMBL/GenBank/DDBJ databases">
        <authorList>
            <person name="Varghese N."/>
            <person name="Submissions S."/>
        </authorList>
    </citation>
    <scope>NUCLEOTIDE SEQUENCE [LARGE SCALE GENOMIC DNA]</scope>
    <source>
        <strain evidence="2">DSM 29303</strain>
    </source>
</reference>
<keyword evidence="2" id="KW-1185">Reference proteome</keyword>
<dbReference type="Proteomes" id="UP000182944">
    <property type="component" value="Unassembled WGS sequence"/>
</dbReference>
<dbReference type="OrthoDB" id="7346027at2"/>
<evidence type="ECO:0000313" key="1">
    <source>
        <dbReference type="EMBL" id="SDW20208.1"/>
    </source>
</evidence>
<dbReference type="EMBL" id="FNNA01000001">
    <property type="protein sequence ID" value="SDW20208.1"/>
    <property type="molecule type" value="Genomic_DNA"/>
</dbReference>
<dbReference type="Gene3D" id="3.40.50.1400">
    <property type="match status" value="2"/>
</dbReference>
<name>A0A1H2RLU9_9RHOB</name>
<dbReference type="SUPFAM" id="SSF53800">
    <property type="entry name" value="Chelatase"/>
    <property type="match status" value="1"/>
</dbReference>
<dbReference type="RefSeq" id="WP_081969212.1">
    <property type="nucleotide sequence ID" value="NZ_FNNA01000001.1"/>
</dbReference>
<evidence type="ECO:0000313" key="2">
    <source>
        <dbReference type="Proteomes" id="UP000182944"/>
    </source>
</evidence>
<dbReference type="STRING" id="1545044.SAMN05444276_101386"/>
<dbReference type="AlphaFoldDB" id="A0A1H2RLU9"/>
<gene>
    <name evidence="1" type="ORF">SAMN05444276_101386</name>
</gene>
<sequence>MTALPPRCAGCTCEAPAVTDPQFAVVAHGQPGNPGVLQPELEALAARVTARLGAPVAGATLACPRSLAALRGVRAIYPLFMAGGWFVNSEMPRRLTAAGVEGYAVLPPLGFDPALPALGADLARAAAAAAGLDPAETTLVVVGHGSSKSSASADATRAFAAALPPGFAQVLTVFLEEPPHLADVAPDGPAVCLPFFATNGSHTTDDIPADWGDRGPLTAAIGTTDAIPSLIAAALGRA</sequence>
<organism evidence="1 2">
    <name type="scientific">Paracoccus sanguinis</name>
    <dbReference type="NCBI Taxonomy" id="1545044"/>
    <lineage>
        <taxon>Bacteria</taxon>
        <taxon>Pseudomonadati</taxon>
        <taxon>Pseudomonadota</taxon>
        <taxon>Alphaproteobacteria</taxon>
        <taxon>Rhodobacterales</taxon>
        <taxon>Paracoccaceae</taxon>
        <taxon>Paracoccus</taxon>
    </lineage>
</organism>
<protein>
    <submittedName>
        <fullName evidence="1">Sirohydrochlorin ferrochelatase</fullName>
    </submittedName>
</protein>